<dbReference type="AlphaFoldDB" id="A0A1M5S0L3"/>
<evidence type="ECO:0000256" key="2">
    <source>
        <dbReference type="SAM" id="Coils"/>
    </source>
</evidence>
<proteinExistence type="inferred from homology"/>
<name>A0A1M5S0L3_9ALTE</name>
<keyword evidence="2" id="KW-0175">Coiled coil</keyword>
<keyword evidence="4" id="KW-1185">Reference proteome</keyword>
<dbReference type="InterPro" id="IPR014319">
    <property type="entry name" value="Phageshock_PspA"/>
</dbReference>
<dbReference type="NCBIfam" id="TIGR02977">
    <property type="entry name" value="phageshock_pspA"/>
    <property type="match status" value="1"/>
</dbReference>
<dbReference type="OrthoDB" id="9779630at2"/>
<evidence type="ECO:0000256" key="1">
    <source>
        <dbReference type="ARBA" id="ARBA00043985"/>
    </source>
</evidence>
<dbReference type="GO" id="GO:0009271">
    <property type="term" value="P:phage shock"/>
    <property type="evidence" value="ECO:0007669"/>
    <property type="project" value="TreeGrafter"/>
</dbReference>
<reference evidence="4" key="1">
    <citation type="submission" date="2016-11" db="EMBL/GenBank/DDBJ databases">
        <authorList>
            <person name="Varghese N."/>
            <person name="Submissions S."/>
        </authorList>
    </citation>
    <scope>NUCLEOTIDE SEQUENCE [LARGE SCALE GENOMIC DNA]</scope>
    <source>
        <strain evidence="4">CGMCC 1.8995</strain>
    </source>
</reference>
<dbReference type="GO" id="GO:0005829">
    <property type="term" value="C:cytosol"/>
    <property type="evidence" value="ECO:0007669"/>
    <property type="project" value="TreeGrafter"/>
</dbReference>
<dbReference type="RefSeq" id="WP_073325227.1">
    <property type="nucleotide sequence ID" value="NZ_FQWD01000008.1"/>
</dbReference>
<sequence>MGMFTRINDIIQSNINALLDKAEDPEKMIRLIIQEMQETLVEIRSLAAKHLAEQKTLNRQVEALEKQAQHWQENAELAVSKGKDDLARAALVEKQSIEAKKAALEEQLTRLDEILGSVQDDTARLNEKLSEAKAKQKSLVMRRESAVVRMQAKQASHSDKMEGVMAKFEHYEQRVDELEAKVDAYDLTASEPKRSLQAEIDALKKDDDIDKALAELKAKKVA</sequence>
<feature type="coiled-coil region" evidence="2">
    <location>
        <begin position="161"/>
        <end position="188"/>
    </location>
</feature>
<dbReference type="STRING" id="634436.SAMN05216361_4311"/>
<protein>
    <submittedName>
        <fullName evidence="3">Phage shock protein A</fullName>
    </submittedName>
</protein>
<dbReference type="Proteomes" id="UP000184520">
    <property type="component" value="Unassembled WGS sequence"/>
</dbReference>
<feature type="coiled-coil region" evidence="2">
    <location>
        <begin position="47"/>
        <end position="135"/>
    </location>
</feature>
<comment type="similarity">
    <text evidence="1">Belongs to the PspA/Vipp/IM30 family.</text>
</comment>
<dbReference type="PANTHER" id="PTHR31088">
    <property type="entry name" value="MEMBRANE-ASSOCIATED PROTEIN VIPP1, CHLOROPLASTIC"/>
    <property type="match status" value="1"/>
</dbReference>
<gene>
    <name evidence="3" type="ORF">SAMN05216361_4311</name>
</gene>
<dbReference type="InterPro" id="IPR007157">
    <property type="entry name" value="PspA_VIPP1"/>
</dbReference>
<organism evidence="3 4">
    <name type="scientific">Marisediminitalea aggregata</name>
    <dbReference type="NCBI Taxonomy" id="634436"/>
    <lineage>
        <taxon>Bacteria</taxon>
        <taxon>Pseudomonadati</taxon>
        <taxon>Pseudomonadota</taxon>
        <taxon>Gammaproteobacteria</taxon>
        <taxon>Alteromonadales</taxon>
        <taxon>Alteromonadaceae</taxon>
        <taxon>Marisediminitalea</taxon>
    </lineage>
</organism>
<dbReference type="PANTHER" id="PTHR31088:SF6">
    <property type="entry name" value="PHAGE SHOCK PROTEIN A"/>
    <property type="match status" value="1"/>
</dbReference>
<dbReference type="Pfam" id="PF04012">
    <property type="entry name" value="PspA_IM30"/>
    <property type="match status" value="1"/>
</dbReference>
<dbReference type="EMBL" id="FQWD01000008">
    <property type="protein sequence ID" value="SHH31994.1"/>
    <property type="molecule type" value="Genomic_DNA"/>
</dbReference>
<evidence type="ECO:0000313" key="3">
    <source>
        <dbReference type="EMBL" id="SHH31994.1"/>
    </source>
</evidence>
<evidence type="ECO:0000313" key="4">
    <source>
        <dbReference type="Proteomes" id="UP000184520"/>
    </source>
</evidence>
<accession>A0A1M5S0L3</accession>